<evidence type="ECO:0000256" key="6">
    <source>
        <dbReference type="ARBA" id="ARBA00022840"/>
    </source>
</evidence>
<dbReference type="InterPro" id="IPR003593">
    <property type="entry name" value="AAA+_ATPase"/>
</dbReference>
<dbReference type="Gene3D" id="1.20.1560.10">
    <property type="entry name" value="ABC transporter type 1, transmembrane domain"/>
    <property type="match status" value="1"/>
</dbReference>
<dbReference type="CDD" id="cd18542">
    <property type="entry name" value="ABC_6TM_YknU_like"/>
    <property type="match status" value="1"/>
</dbReference>
<feature type="transmembrane region" description="Helical" evidence="9">
    <location>
        <begin position="25"/>
        <end position="46"/>
    </location>
</feature>
<feature type="non-terminal residue" evidence="12">
    <location>
        <position position="1"/>
    </location>
</feature>
<dbReference type="GO" id="GO:0016887">
    <property type="term" value="F:ATP hydrolysis activity"/>
    <property type="evidence" value="ECO:0007669"/>
    <property type="project" value="InterPro"/>
</dbReference>
<evidence type="ECO:0000259" key="11">
    <source>
        <dbReference type="PROSITE" id="PS50929"/>
    </source>
</evidence>
<accession>A0A6J4V012</accession>
<dbReference type="AlphaFoldDB" id="A0A6J4V012"/>
<feature type="domain" description="ABC transporter" evidence="10">
    <location>
        <begin position="306"/>
        <end position="543"/>
    </location>
</feature>
<evidence type="ECO:0000256" key="3">
    <source>
        <dbReference type="ARBA" id="ARBA00022475"/>
    </source>
</evidence>
<dbReference type="SUPFAM" id="SSF90123">
    <property type="entry name" value="ABC transporter transmembrane region"/>
    <property type="match status" value="1"/>
</dbReference>
<dbReference type="PROSITE" id="PS50929">
    <property type="entry name" value="ABC_TM1F"/>
    <property type="match status" value="1"/>
</dbReference>
<dbReference type="Gene3D" id="3.40.50.300">
    <property type="entry name" value="P-loop containing nucleotide triphosphate hydrolases"/>
    <property type="match status" value="1"/>
</dbReference>
<comment type="subcellular location">
    <subcellularLocation>
        <location evidence="1">Cell membrane</location>
        <topology evidence="1">Multi-pass membrane protein</topology>
    </subcellularLocation>
</comment>
<keyword evidence="8 9" id="KW-0472">Membrane</keyword>
<keyword evidence="5" id="KW-0547">Nucleotide-binding</keyword>
<dbReference type="InterPro" id="IPR003439">
    <property type="entry name" value="ABC_transporter-like_ATP-bd"/>
</dbReference>
<keyword evidence="4 9" id="KW-0812">Transmembrane</keyword>
<dbReference type="GO" id="GO:0005886">
    <property type="term" value="C:plasma membrane"/>
    <property type="evidence" value="ECO:0007669"/>
    <property type="project" value="UniProtKB-SubCell"/>
</dbReference>
<dbReference type="SUPFAM" id="SSF52540">
    <property type="entry name" value="P-loop containing nucleoside triphosphate hydrolases"/>
    <property type="match status" value="1"/>
</dbReference>
<dbReference type="EMBL" id="CADCWM010000481">
    <property type="protein sequence ID" value="CAA9562962.1"/>
    <property type="molecule type" value="Genomic_DNA"/>
</dbReference>
<evidence type="ECO:0000259" key="10">
    <source>
        <dbReference type="PROSITE" id="PS50893"/>
    </source>
</evidence>
<dbReference type="InterPro" id="IPR017871">
    <property type="entry name" value="ABC_transporter-like_CS"/>
</dbReference>
<feature type="transmembrane region" description="Helical" evidence="9">
    <location>
        <begin position="246"/>
        <end position="265"/>
    </location>
</feature>
<evidence type="ECO:0000256" key="4">
    <source>
        <dbReference type="ARBA" id="ARBA00022692"/>
    </source>
</evidence>
<feature type="transmembrane region" description="Helical" evidence="9">
    <location>
        <begin position="214"/>
        <end position="234"/>
    </location>
</feature>
<dbReference type="GO" id="GO:0034040">
    <property type="term" value="F:ATPase-coupled lipid transmembrane transporter activity"/>
    <property type="evidence" value="ECO:0007669"/>
    <property type="project" value="TreeGrafter"/>
</dbReference>
<evidence type="ECO:0000256" key="5">
    <source>
        <dbReference type="ARBA" id="ARBA00022741"/>
    </source>
</evidence>
<evidence type="ECO:0000256" key="1">
    <source>
        <dbReference type="ARBA" id="ARBA00004651"/>
    </source>
</evidence>
<dbReference type="Pfam" id="PF00664">
    <property type="entry name" value="ABC_membrane"/>
    <property type="match status" value="1"/>
</dbReference>
<evidence type="ECO:0000256" key="9">
    <source>
        <dbReference type="SAM" id="Phobius"/>
    </source>
</evidence>
<dbReference type="GO" id="GO:0005524">
    <property type="term" value="F:ATP binding"/>
    <property type="evidence" value="ECO:0007669"/>
    <property type="project" value="UniProtKB-KW"/>
</dbReference>
<keyword evidence="6 12" id="KW-0067">ATP-binding</keyword>
<dbReference type="GO" id="GO:0140359">
    <property type="term" value="F:ABC-type transporter activity"/>
    <property type="evidence" value="ECO:0007669"/>
    <property type="project" value="InterPro"/>
</dbReference>
<feature type="transmembrane region" description="Helical" evidence="9">
    <location>
        <begin position="99"/>
        <end position="123"/>
    </location>
</feature>
<feature type="transmembrane region" description="Helical" evidence="9">
    <location>
        <begin position="129"/>
        <end position="148"/>
    </location>
</feature>
<gene>
    <name evidence="12" type="ORF">AVDCRST_MAG88-1647</name>
</gene>
<dbReference type="PANTHER" id="PTHR24221">
    <property type="entry name" value="ATP-BINDING CASSETTE SUB-FAMILY B"/>
    <property type="match status" value="1"/>
</dbReference>
<dbReference type="SMART" id="SM00382">
    <property type="entry name" value="AAA"/>
    <property type="match status" value="1"/>
</dbReference>
<organism evidence="12">
    <name type="scientific">uncultured Thermomicrobiales bacterium</name>
    <dbReference type="NCBI Taxonomy" id="1645740"/>
    <lineage>
        <taxon>Bacteria</taxon>
        <taxon>Pseudomonadati</taxon>
        <taxon>Thermomicrobiota</taxon>
        <taxon>Thermomicrobia</taxon>
        <taxon>Thermomicrobiales</taxon>
        <taxon>environmental samples</taxon>
    </lineage>
</organism>
<dbReference type="InterPro" id="IPR027417">
    <property type="entry name" value="P-loop_NTPase"/>
</dbReference>
<feature type="domain" description="ABC transmembrane type-1" evidence="11">
    <location>
        <begin position="1"/>
        <end position="272"/>
    </location>
</feature>
<evidence type="ECO:0000256" key="7">
    <source>
        <dbReference type="ARBA" id="ARBA00022989"/>
    </source>
</evidence>
<dbReference type="PANTHER" id="PTHR24221:SF654">
    <property type="entry name" value="ATP-BINDING CASSETTE SUB-FAMILY B MEMBER 6"/>
    <property type="match status" value="1"/>
</dbReference>
<dbReference type="PROSITE" id="PS00211">
    <property type="entry name" value="ABC_TRANSPORTER_1"/>
    <property type="match status" value="1"/>
</dbReference>
<evidence type="ECO:0000313" key="12">
    <source>
        <dbReference type="EMBL" id="CAA9562962.1"/>
    </source>
</evidence>
<dbReference type="PROSITE" id="PS50893">
    <property type="entry name" value="ABC_TRANSPORTER_2"/>
    <property type="match status" value="1"/>
</dbReference>
<dbReference type="InterPro" id="IPR039421">
    <property type="entry name" value="Type_1_exporter"/>
</dbReference>
<keyword evidence="3" id="KW-1003">Cell membrane</keyword>
<name>A0A6J4V012_9BACT</name>
<keyword evidence="2" id="KW-0813">Transport</keyword>
<sequence length="554" mass="59546">ATNLAAPQLIRLAIDSGIAERRGRAIALAVAGLVAVALLRGLFTFLQGFLAERASQGVAYDLRDTLFTKIERLGFSYYDKSQAGQLLTRLTSDVEQIRTFAGSGVVQIAAAVVMLIGTTILLLELNWRLALVALITIPAIFALLAGFVRRIGPLFGQIQATLGRLNTVLQEDLAGIRVIRAFAREEYETLRYRKVNDELLDKNLQAVGLFSNNFPFVFLLANLGTLAVIWYGGLETIAGRLSVGELIAFNTYLGFLLFPVLTIGFQASGIPRAGASALRVFEILDAPVEITDGPGAVPLPPIQGRVAFEGVDFRYPGDDRDILRGVTFAVEPGQTVALLGTTGSGKSTLVNLLPRFYDVTAGRVTIDGHDVREVTLASLRGQIGIVLQEALLFSGTVRDNIAYGRPGATDEEVEAAARAAQANEFIRALPQGYATIVGERGVGLSGGQRQRIAIARALLVDPRLLILDDSTSAVDAGTEAAIQEALDRLMRDAERTVFVIAQRISTVRDADLILVLDGGRIAARGTHDELLRDSELYNDILGSQLQAPEPAVAD</sequence>
<dbReference type="InterPro" id="IPR036640">
    <property type="entry name" value="ABC1_TM_sf"/>
</dbReference>
<dbReference type="InterPro" id="IPR011527">
    <property type="entry name" value="ABC1_TM_dom"/>
</dbReference>
<evidence type="ECO:0000256" key="2">
    <source>
        <dbReference type="ARBA" id="ARBA00022448"/>
    </source>
</evidence>
<proteinExistence type="predicted"/>
<keyword evidence="7 9" id="KW-1133">Transmembrane helix</keyword>
<dbReference type="Pfam" id="PF00005">
    <property type="entry name" value="ABC_tran"/>
    <property type="match status" value="1"/>
</dbReference>
<protein>
    <submittedName>
        <fullName evidence="12">Heterodimeric efflux ABC transporter, permease/ATP-binding subunit 1</fullName>
    </submittedName>
</protein>
<dbReference type="FunFam" id="3.40.50.300:FF:000221">
    <property type="entry name" value="Multidrug ABC transporter ATP-binding protein"/>
    <property type="match status" value="1"/>
</dbReference>
<evidence type="ECO:0000256" key="8">
    <source>
        <dbReference type="ARBA" id="ARBA00023136"/>
    </source>
</evidence>
<reference evidence="12" key="1">
    <citation type="submission" date="2020-02" db="EMBL/GenBank/DDBJ databases">
        <authorList>
            <person name="Meier V. D."/>
        </authorList>
    </citation>
    <scope>NUCLEOTIDE SEQUENCE</scope>
    <source>
        <strain evidence="12">AVDCRST_MAG88</strain>
    </source>
</reference>